<dbReference type="InterPro" id="IPR005119">
    <property type="entry name" value="LysR_subst-bd"/>
</dbReference>
<dbReference type="FunFam" id="1.10.10.10:FF:000001">
    <property type="entry name" value="LysR family transcriptional regulator"/>
    <property type="match status" value="1"/>
</dbReference>
<dbReference type="GO" id="GO:0003700">
    <property type="term" value="F:DNA-binding transcription factor activity"/>
    <property type="evidence" value="ECO:0007669"/>
    <property type="project" value="InterPro"/>
</dbReference>
<dbReference type="Gene3D" id="3.40.190.290">
    <property type="match status" value="1"/>
</dbReference>
<dbReference type="InterPro" id="IPR000847">
    <property type="entry name" value="LysR_HTH_N"/>
</dbReference>
<sequence>MTNLNLRHFEAFAAIAAAGNFTRAAQALHVSQPALTVQIRQLEETIGVRLLDRNTRSVKLTRIGQQLSPVIQRLLREIDSVILNARELATGDRGSVSVTGLPSVCSTILPRIIAEFRQQQPGITVSLRDAVAQVVLAQVKNEEVDFGIGSFADAEPAIQVVPLFNDQMRVVFPPGSPLGKRRSIQLKQLITEPMILMSQQSSVRILVDRAFQSMGHFPVPAYEATYMSTAIGMVKAGLGITFLPTSAFEASELGGLGSRILKEPGLTRRIVAIQKSGRTLSPAATAFLRALIAGCKALRPAPRIRHVDSE</sequence>
<dbReference type="InterPro" id="IPR036390">
    <property type="entry name" value="WH_DNA-bd_sf"/>
</dbReference>
<dbReference type="InterPro" id="IPR036388">
    <property type="entry name" value="WH-like_DNA-bd_sf"/>
</dbReference>
<dbReference type="Gene3D" id="1.10.10.10">
    <property type="entry name" value="Winged helix-like DNA-binding domain superfamily/Winged helix DNA-binding domain"/>
    <property type="match status" value="1"/>
</dbReference>
<dbReference type="Pfam" id="PF00126">
    <property type="entry name" value="HTH_1"/>
    <property type="match status" value="1"/>
</dbReference>
<keyword evidence="4" id="KW-0804">Transcription</keyword>
<evidence type="ECO:0000313" key="6">
    <source>
        <dbReference type="EMBL" id="QOY91230.1"/>
    </source>
</evidence>
<comment type="similarity">
    <text evidence="1">Belongs to the LysR transcriptional regulatory family.</text>
</comment>
<keyword evidence="2" id="KW-0805">Transcription regulation</keyword>
<dbReference type="PANTHER" id="PTHR30419">
    <property type="entry name" value="HTH-TYPE TRANSCRIPTIONAL REGULATOR YBHD"/>
    <property type="match status" value="1"/>
</dbReference>
<evidence type="ECO:0000256" key="2">
    <source>
        <dbReference type="ARBA" id="ARBA00023015"/>
    </source>
</evidence>
<dbReference type="SUPFAM" id="SSF53850">
    <property type="entry name" value="Periplasmic binding protein-like II"/>
    <property type="match status" value="1"/>
</dbReference>
<dbReference type="InterPro" id="IPR050950">
    <property type="entry name" value="HTH-type_LysR_regulators"/>
</dbReference>
<gene>
    <name evidence="6" type="ORF">IRI77_15155</name>
</gene>
<keyword evidence="7" id="KW-1185">Reference proteome</keyword>
<organism evidence="6 7">
    <name type="scientific">Paludibaculum fermentans</name>
    <dbReference type="NCBI Taxonomy" id="1473598"/>
    <lineage>
        <taxon>Bacteria</taxon>
        <taxon>Pseudomonadati</taxon>
        <taxon>Acidobacteriota</taxon>
        <taxon>Terriglobia</taxon>
        <taxon>Bryobacterales</taxon>
        <taxon>Bryobacteraceae</taxon>
        <taxon>Paludibaculum</taxon>
    </lineage>
</organism>
<feature type="domain" description="HTH lysR-type" evidence="5">
    <location>
        <begin position="4"/>
        <end position="61"/>
    </location>
</feature>
<reference evidence="6 7" key="1">
    <citation type="submission" date="2020-10" db="EMBL/GenBank/DDBJ databases">
        <title>Complete genome sequence of Paludibaculum fermentans P105T, a facultatively anaerobic acidobacterium capable of dissimilatory Fe(III) reduction.</title>
        <authorList>
            <person name="Dedysh S.N."/>
            <person name="Beletsky A.V."/>
            <person name="Kulichevskaya I.S."/>
            <person name="Mardanov A.V."/>
            <person name="Ravin N.V."/>
        </authorList>
    </citation>
    <scope>NUCLEOTIDE SEQUENCE [LARGE SCALE GENOMIC DNA]</scope>
    <source>
        <strain evidence="6 7">P105</strain>
    </source>
</reference>
<dbReference type="GO" id="GO:0005829">
    <property type="term" value="C:cytosol"/>
    <property type="evidence" value="ECO:0007669"/>
    <property type="project" value="TreeGrafter"/>
</dbReference>
<evidence type="ECO:0000313" key="7">
    <source>
        <dbReference type="Proteomes" id="UP000593892"/>
    </source>
</evidence>
<dbReference type="KEGG" id="pfer:IRI77_15155"/>
<dbReference type="PROSITE" id="PS50931">
    <property type="entry name" value="HTH_LYSR"/>
    <property type="match status" value="1"/>
</dbReference>
<evidence type="ECO:0000256" key="4">
    <source>
        <dbReference type="ARBA" id="ARBA00023163"/>
    </source>
</evidence>
<evidence type="ECO:0000256" key="1">
    <source>
        <dbReference type="ARBA" id="ARBA00009437"/>
    </source>
</evidence>
<keyword evidence="3" id="KW-0238">DNA-binding</keyword>
<dbReference type="Pfam" id="PF03466">
    <property type="entry name" value="LysR_substrate"/>
    <property type="match status" value="1"/>
</dbReference>
<evidence type="ECO:0000259" key="5">
    <source>
        <dbReference type="PROSITE" id="PS50931"/>
    </source>
</evidence>
<proteinExistence type="inferred from homology"/>
<name>A0A7S7NWV2_PALFE</name>
<dbReference type="EMBL" id="CP063849">
    <property type="protein sequence ID" value="QOY91230.1"/>
    <property type="molecule type" value="Genomic_DNA"/>
</dbReference>
<dbReference type="CDD" id="cd08440">
    <property type="entry name" value="PBP2_LTTR_like_4"/>
    <property type="match status" value="1"/>
</dbReference>
<dbReference type="AlphaFoldDB" id="A0A7S7NWV2"/>
<dbReference type="SUPFAM" id="SSF46785">
    <property type="entry name" value="Winged helix' DNA-binding domain"/>
    <property type="match status" value="1"/>
</dbReference>
<dbReference type="RefSeq" id="WP_194452884.1">
    <property type="nucleotide sequence ID" value="NZ_CP063849.1"/>
</dbReference>
<dbReference type="Proteomes" id="UP000593892">
    <property type="component" value="Chromosome"/>
</dbReference>
<accession>A0A7S7NWV2</accession>
<protein>
    <submittedName>
        <fullName evidence="6">LysR family transcriptional regulator</fullName>
    </submittedName>
</protein>
<dbReference type="GO" id="GO:0003677">
    <property type="term" value="F:DNA binding"/>
    <property type="evidence" value="ECO:0007669"/>
    <property type="project" value="UniProtKB-KW"/>
</dbReference>
<evidence type="ECO:0000256" key="3">
    <source>
        <dbReference type="ARBA" id="ARBA00023125"/>
    </source>
</evidence>
<dbReference type="PANTHER" id="PTHR30419:SF8">
    <property type="entry name" value="NITROGEN ASSIMILATION TRANSCRIPTIONAL ACTIVATOR-RELATED"/>
    <property type="match status" value="1"/>
</dbReference>
<dbReference type="PRINTS" id="PR00039">
    <property type="entry name" value="HTHLYSR"/>
</dbReference>